<comment type="similarity">
    <text evidence="1">Belongs to the peptidase C1 family.</text>
</comment>
<dbReference type="GO" id="GO:0008234">
    <property type="term" value="F:cysteine-type peptidase activity"/>
    <property type="evidence" value="ECO:0007669"/>
    <property type="project" value="InterPro"/>
</dbReference>
<dbReference type="PANTHER" id="PTHR12411">
    <property type="entry name" value="CYSTEINE PROTEASE FAMILY C1-RELATED"/>
    <property type="match status" value="1"/>
</dbReference>
<protein>
    <submittedName>
        <fullName evidence="4">CEP1 protein</fullName>
    </submittedName>
</protein>
<sequence>MRPQELSDFRVNRLKSKLSRADIHGNVQPHARDELKGKRILLLHELLQNMNFPDRSLTDDMQHGFRITGWLQDTHTRPTKVLVPSLTSEDLWSARRDNNRRMWGMCRPSGDDALDKALWQQTVKECESGWATWHLGLTQPPENSVLSRRFAVQQQDKVRPIDDFSVSQVNHTLGCVEKIMVMPSSATVSLALALQRGLTAQNDVSQSSGAVALSGKTFDLKSAYKQLPIHSQDLKFAQATVWNPEAKRPTVVLLKALHYVLVPITVFFDDYTSVVSDLDSSSSEAAFVLLMRILGWKVAADKGQPYACLFQSLGISFLLPRSATDPVQVSNTEHRRKELAAVCLRLLRSGRASPHECSVFAGRLRWMEGQTFDRLGRKFFRAILASGDPPSDSKPRVMDPSLRQAFEWIHHNGAWQEFSAEATVDRGSSGEPKRGIIAAQAYPRSNMLIVQACLAAEVDYGLSLWIARDCWYAQDGILHNRKVEAPLWDLGIGSRHSDMRRAIRIDIDAGSDFISGFVELTVQEPKQSRAARRKRLMLPVVAPLMGIGDRPWGSAWQAARKHWKLGHTGNIDLAADGKFIRSWQCIFYQQCEYALVQNPSSGMHHVLKQGRDRLTVLSPQQLVSCAENPDHCGGTGGCDGSTSELAMDYIIDHGLTYEEVIPYGSFFGAPVACDTAMQYHAMSYKMVSITGWVKTTTNSLSDVMHAIVNYGPLAISVDASHWSPYSSGIANPCDIDGNVDIDHAVGLVGYGVDGGKKYWTVRNSWGATWGENGYIRLERQDDESYCGTDHTPHHGSACEAEPDTPVTVCGTCGILYDVSYPTGAEVMGVGSGDVDR</sequence>
<dbReference type="AlphaFoldDB" id="A0A812JQW5"/>
<dbReference type="SMART" id="SM00645">
    <property type="entry name" value="Pept_C1"/>
    <property type="match status" value="1"/>
</dbReference>
<dbReference type="PROSITE" id="PS00640">
    <property type="entry name" value="THIOL_PROTEASE_ASN"/>
    <property type="match status" value="1"/>
</dbReference>
<evidence type="ECO:0000256" key="1">
    <source>
        <dbReference type="ARBA" id="ARBA00008455"/>
    </source>
</evidence>
<evidence type="ECO:0000313" key="5">
    <source>
        <dbReference type="Proteomes" id="UP000649617"/>
    </source>
</evidence>
<dbReference type="Gene3D" id="3.90.70.10">
    <property type="entry name" value="Cysteine proteinases"/>
    <property type="match status" value="1"/>
</dbReference>
<dbReference type="CDD" id="cd02248">
    <property type="entry name" value="Peptidase_C1A"/>
    <property type="match status" value="1"/>
</dbReference>
<feature type="domain" description="Peptidase C1A papain C-terminal" evidence="3">
    <location>
        <begin position="598"/>
        <end position="796"/>
    </location>
</feature>
<dbReference type="Pfam" id="PF00112">
    <property type="entry name" value="Peptidase_C1"/>
    <property type="match status" value="1"/>
</dbReference>
<gene>
    <name evidence="4" type="primary">CEP1</name>
    <name evidence="4" type="ORF">SPIL2461_LOCUS2445</name>
</gene>
<dbReference type="EMBL" id="CAJNIZ010002670">
    <property type="protein sequence ID" value="CAE7213381.1"/>
    <property type="molecule type" value="Genomic_DNA"/>
</dbReference>
<dbReference type="InterPro" id="IPR013128">
    <property type="entry name" value="Peptidase_C1A"/>
</dbReference>
<accession>A0A812JQW5</accession>
<dbReference type="InterPro" id="IPR025661">
    <property type="entry name" value="Pept_asp_AS"/>
</dbReference>
<dbReference type="GO" id="GO:0006508">
    <property type="term" value="P:proteolysis"/>
    <property type="evidence" value="ECO:0007669"/>
    <property type="project" value="InterPro"/>
</dbReference>
<dbReference type="SUPFAM" id="SSF54001">
    <property type="entry name" value="Cysteine proteinases"/>
    <property type="match status" value="1"/>
</dbReference>
<keyword evidence="5" id="KW-1185">Reference proteome</keyword>
<dbReference type="InterPro" id="IPR038765">
    <property type="entry name" value="Papain-like_cys_pep_sf"/>
</dbReference>
<reference evidence="4" key="1">
    <citation type="submission" date="2021-02" db="EMBL/GenBank/DDBJ databases">
        <authorList>
            <person name="Dougan E. K."/>
            <person name="Rhodes N."/>
            <person name="Thang M."/>
            <person name="Chan C."/>
        </authorList>
    </citation>
    <scope>NUCLEOTIDE SEQUENCE</scope>
</reference>
<keyword evidence="2" id="KW-0865">Zymogen</keyword>
<evidence type="ECO:0000313" key="4">
    <source>
        <dbReference type="EMBL" id="CAE7213381.1"/>
    </source>
</evidence>
<dbReference type="InterPro" id="IPR039417">
    <property type="entry name" value="Peptidase_C1A_papain-like"/>
</dbReference>
<organism evidence="4 5">
    <name type="scientific">Symbiodinium pilosum</name>
    <name type="common">Dinoflagellate</name>
    <dbReference type="NCBI Taxonomy" id="2952"/>
    <lineage>
        <taxon>Eukaryota</taxon>
        <taxon>Sar</taxon>
        <taxon>Alveolata</taxon>
        <taxon>Dinophyceae</taxon>
        <taxon>Suessiales</taxon>
        <taxon>Symbiodiniaceae</taxon>
        <taxon>Symbiodinium</taxon>
    </lineage>
</organism>
<evidence type="ECO:0000256" key="2">
    <source>
        <dbReference type="ARBA" id="ARBA00023145"/>
    </source>
</evidence>
<dbReference type="OrthoDB" id="190265at2759"/>
<evidence type="ECO:0000259" key="3">
    <source>
        <dbReference type="SMART" id="SM00645"/>
    </source>
</evidence>
<proteinExistence type="inferred from homology"/>
<dbReference type="Proteomes" id="UP000649617">
    <property type="component" value="Unassembled WGS sequence"/>
</dbReference>
<name>A0A812JQW5_SYMPI</name>
<comment type="caution">
    <text evidence="4">The sequence shown here is derived from an EMBL/GenBank/DDBJ whole genome shotgun (WGS) entry which is preliminary data.</text>
</comment>
<dbReference type="InterPro" id="IPR000668">
    <property type="entry name" value="Peptidase_C1A_C"/>
</dbReference>